<dbReference type="GO" id="GO:0005739">
    <property type="term" value="C:mitochondrion"/>
    <property type="evidence" value="ECO:0000318"/>
    <property type="project" value="GO_Central"/>
</dbReference>
<dbReference type="NCBIfam" id="TIGR00756">
    <property type="entry name" value="PPR"/>
    <property type="match status" value="3"/>
</dbReference>
<dbReference type="PANTHER" id="PTHR47926:SF349">
    <property type="entry name" value="(WILD MALAYSIAN BANANA) HYPOTHETICAL PROTEIN"/>
    <property type="match status" value="1"/>
</dbReference>
<dbReference type="Pfam" id="PF20431">
    <property type="entry name" value="E_motif"/>
    <property type="match status" value="1"/>
</dbReference>
<dbReference type="PANTHER" id="PTHR47926">
    <property type="entry name" value="PENTATRICOPEPTIDE REPEAT-CONTAINING PROTEIN"/>
    <property type="match status" value="1"/>
</dbReference>
<keyword evidence="1" id="KW-0677">Repeat</keyword>
<dbReference type="OrthoDB" id="185373at2759"/>
<proteinExistence type="predicted"/>
<feature type="repeat" description="PPR" evidence="2">
    <location>
        <begin position="77"/>
        <end position="111"/>
    </location>
</feature>
<reference evidence="4" key="1">
    <citation type="journal article" date="2016" name="Nature">
        <title>The genome of the seagrass Zostera marina reveals angiosperm adaptation to the sea.</title>
        <authorList>
            <person name="Olsen J.L."/>
            <person name="Rouze P."/>
            <person name="Verhelst B."/>
            <person name="Lin Y.-C."/>
            <person name="Bayer T."/>
            <person name="Collen J."/>
            <person name="Dattolo E."/>
            <person name="De Paoli E."/>
            <person name="Dittami S."/>
            <person name="Maumus F."/>
            <person name="Michel G."/>
            <person name="Kersting A."/>
            <person name="Lauritano C."/>
            <person name="Lohaus R."/>
            <person name="Toepel M."/>
            <person name="Tonon T."/>
            <person name="Vanneste K."/>
            <person name="Amirebrahimi M."/>
            <person name="Brakel J."/>
            <person name="Bostroem C."/>
            <person name="Chovatia M."/>
            <person name="Grimwood J."/>
            <person name="Jenkins J.W."/>
            <person name="Jueterbock A."/>
            <person name="Mraz A."/>
            <person name="Stam W.T."/>
            <person name="Tice H."/>
            <person name="Bornberg-Bauer E."/>
            <person name="Green P.J."/>
            <person name="Pearson G.A."/>
            <person name="Procaccini G."/>
            <person name="Duarte C.M."/>
            <person name="Schmutz J."/>
            <person name="Reusch T.B.H."/>
            <person name="Van de Peer Y."/>
        </authorList>
    </citation>
    <scope>NUCLEOTIDE SEQUENCE [LARGE SCALE GENOMIC DNA]</scope>
    <source>
        <strain evidence="4">cv. Finnish</strain>
    </source>
</reference>
<dbReference type="InterPro" id="IPR002885">
    <property type="entry name" value="PPR_rpt"/>
</dbReference>
<dbReference type="OMA" id="DMYIKNH"/>
<dbReference type="Pfam" id="PF13041">
    <property type="entry name" value="PPR_2"/>
    <property type="match status" value="2"/>
</dbReference>
<accession>A0A0K9P2D0</accession>
<feature type="repeat" description="PPR" evidence="2">
    <location>
        <begin position="397"/>
        <end position="431"/>
    </location>
</feature>
<keyword evidence="4" id="KW-1185">Reference proteome</keyword>
<dbReference type="Proteomes" id="UP000036987">
    <property type="component" value="Unassembled WGS sequence"/>
</dbReference>
<dbReference type="InterPro" id="IPR046960">
    <property type="entry name" value="PPR_At4g14850-like_plant"/>
</dbReference>
<dbReference type="AlphaFoldDB" id="A0A0K9P2D0"/>
<name>A0A0K9P2D0_ZOSMR</name>
<dbReference type="EMBL" id="LFYR01001368">
    <property type="protein sequence ID" value="KMZ62375.1"/>
    <property type="molecule type" value="Genomic_DNA"/>
</dbReference>
<evidence type="ECO:0000313" key="4">
    <source>
        <dbReference type="Proteomes" id="UP000036987"/>
    </source>
</evidence>
<evidence type="ECO:0000256" key="2">
    <source>
        <dbReference type="PROSITE-ProRule" id="PRU00708"/>
    </source>
</evidence>
<gene>
    <name evidence="3" type="ORF">ZOSMA_46G00500</name>
</gene>
<dbReference type="GO" id="GO:0009451">
    <property type="term" value="P:RNA modification"/>
    <property type="evidence" value="ECO:0000318"/>
    <property type="project" value="GO_Central"/>
</dbReference>
<dbReference type="PROSITE" id="PS51375">
    <property type="entry name" value="PPR"/>
    <property type="match status" value="3"/>
</dbReference>
<sequence length="578" mass="65094">MAIGSKQEEEEEEECFYSTHLQSCRCVFSGKSIHAALHKKSYFSNPVFLQNHLLNMYFNCRDIASARQQFDEMPDRNVVTWSSAISGFVRCGIPQSGMSCYVRMQRLGVRPNQFTLLAMLNASSVPTRSWRSMVTGLTLTLADQVYCQVLRHGYASNVFLLNAFLTAKIRNGKLEEAVDFFEDAFTVARRDVVTWNSMLAGLLDLSCSQVWMFWCRMIGEGVNPNEFTFSTVLTGLARIETQDKTGLATHGRLIKCGHGGDMCVGNSLMDMYLSKQQMILDGSKVFDEMGARDVVSWTQMASGWFRSGQPSNALQQVNTMMQMGIRPNRFTLALIFNVAATLVSLEQGLKFHGVKIKLGNHEMDDCVDNTLIDMYTKCGSMDGASKVFWSMEPSDRSVITWTTMIMGFAQNGLAEQALKLFEEMLVVREPNSITFICVLYACSQGGFVDQGWRYFSSMRSDHGIVPEEDHYACMVDLLGRAGHIADAEALIRTMPFRPKALLWQTLLGACRIHGDVETGERAAEKAIVLDQKDHTTYILLSNIFATSRHWDGVGRVRKMIAEKHVEKIHGRSWIEVIR</sequence>
<protein>
    <submittedName>
        <fullName evidence="3">Pentatricopeptide repeat-containing protein</fullName>
    </submittedName>
</protein>
<dbReference type="InterPro" id="IPR011990">
    <property type="entry name" value="TPR-like_helical_dom_sf"/>
</dbReference>
<comment type="caution">
    <text evidence="3">The sequence shown here is derived from an EMBL/GenBank/DDBJ whole genome shotgun (WGS) entry which is preliminary data.</text>
</comment>
<dbReference type="Gene3D" id="1.25.40.10">
    <property type="entry name" value="Tetratricopeptide repeat domain"/>
    <property type="match status" value="5"/>
</dbReference>
<dbReference type="FunFam" id="1.25.40.10:FF:001681">
    <property type="entry name" value="Pentatricopeptide repeat-containing protein At4g33170 family"/>
    <property type="match status" value="1"/>
</dbReference>
<evidence type="ECO:0000313" key="3">
    <source>
        <dbReference type="EMBL" id="KMZ62375.1"/>
    </source>
</evidence>
<evidence type="ECO:0000256" key="1">
    <source>
        <dbReference type="ARBA" id="ARBA00022737"/>
    </source>
</evidence>
<feature type="repeat" description="PPR" evidence="2">
    <location>
        <begin position="293"/>
        <end position="327"/>
    </location>
</feature>
<dbReference type="Pfam" id="PF01535">
    <property type="entry name" value="PPR"/>
    <property type="match status" value="3"/>
</dbReference>
<organism evidence="3 4">
    <name type="scientific">Zostera marina</name>
    <name type="common">Eelgrass</name>
    <dbReference type="NCBI Taxonomy" id="29655"/>
    <lineage>
        <taxon>Eukaryota</taxon>
        <taxon>Viridiplantae</taxon>
        <taxon>Streptophyta</taxon>
        <taxon>Embryophyta</taxon>
        <taxon>Tracheophyta</taxon>
        <taxon>Spermatophyta</taxon>
        <taxon>Magnoliopsida</taxon>
        <taxon>Liliopsida</taxon>
        <taxon>Zosteraceae</taxon>
        <taxon>Zostera</taxon>
    </lineage>
</organism>
<dbReference type="InterPro" id="IPR046848">
    <property type="entry name" value="E_motif"/>
</dbReference>
<dbReference type="GO" id="GO:0003723">
    <property type="term" value="F:RNA binding"/>
    <property type="evidence" value="ECO:0000318"/>
    <property type="project" value="GO_Central"/>
</dbReference>